<dbReference type="SUPFAM" id="SSF52540">
    <property type="entry name" value="P-loop containing nucleoside triphosphate hydrolases"/>
    <property type="match status" value="1"/>
</dbReference>
<feature type="domain" description="Rad50/SbcC-type AAA" evidence="1">
    <location>
        <begin position="6"/>
        <end position="54"/>
    </location>
</feature>
<dbReference type="GO" id="GO:0016887">
    <property type="term" value="F:ATP hydrolysis activity"/>
    <property type="evidence" value="ECO:0007669"/>
    <property type="project" value="InterPro"/>
</dbReference>
<name>K0JUD5_SACES</name>
<organism evidence="2 3">
    <name type="scientific">Saccharothrix espanaensis (strain ATCC 51144 / DSM 44229 / JCM 9112 / NBRC 15066 / NRRL 15764)</name>
    <dbReference type="NCBI Taxonomy" id="1179773"/>
    <lineage>
        <taxon>Bacteria</taxon>
        <taxon>Bacillati</taxon>
        <taxon>Actinomycetota</taxon>
        <taxon>Actinomycetes</taxon>
        <taxon>Pseudonocardiales</taxon>
        <taxon>Pseudonocardiaceae</taxon>
        <taxon>Saccharothrix</taxon>
    </lineage>
</organism>
<dbReference type="Gene3D" id="3.40.50.300">
    <property type="entry name" value="P-loop containing nucleotide triphosphate hydrolases"/>
    <property type="match status" value="1"/>
</dbReference>
<evidence type="ECO:0000259" key="1">
    <source>
        <dbReference type="Pfam" id="PF13476"/>
    </source>
</evidence>
<dbReference type="STRING" id="1179773.BN6_17610"/>
<evidence type="ECO:0000313" key="3">
    <source>
        <dbReference type="Proteomes" id="UP000006281"/>
    </source>
</evidence>
<dbReference type="InterPro" id="IPR038729">
    <property type="entry name" value="Rad50/SbcC_AAA"/>
</dbReference>
<evidence type="ECO:0000313" key="2">
    <source>
        <dbReference type="EMBL" id="CCH29082.1"/>
    </source>
</evidence>
<gene>
    <name evidence="2" type="ordered locus">BN6_17610</name>
</gene>
<accession>K0JUD5</accession>
<reference evidence="2 3" key="1">
    <citation type="journal article" date="2012" name="BMC Genomics">
        <title>Complete genome sequence of Saccharothrix espanaensis DSM 44229T and comparison to the other completely sequenced Pseudonocardiaceae.</title>
        <authorList>
            <person name="Strobel T."/>
            <person name="Al-Dilaimi A."/>
            <person name="Blom J."/>
            <person name="Gessner A."/>
            <person name="Kalinowski J."/>
            <person name="Luzhetska M."/>
            <person name="Puhler A."/>
            <person name="Szczepanowski R."/>
            <person name="Bechthold A."/>
            <person name="Ruckert C."/>
        </authorList>
    </citation>
    <scope>NUCLEOTIDE SEQUENCE [LARGE SCALE GENOMIC DNA]</scope>
    <source>
        <strain evidence="3">ATCC 51144 / DSM 44229 / JCM 9112 / NBRC 15066 / NRRL 15764</strain>
    </source>
</reference>
<dbReference type="AlphaFoldDB" id="K0JUD5"/>
<protein>
    <submittedName>
        <fullName evidence="2">AAA ATPase</fullName>
    </submittedName>
</protein>
<dbReference type="PATRIC" id="fig|1179773.3.peg.1766"/>
<dbReference type="EMBL" id="HE804045">
    <property type="protein sequence ID" value="CCH29082.1"/>
    <property type="molecule type" value="Genomic_DNA"/>
</dbReference>
<dbReference type="HOGENOM" id="CLU_2702597_0_0_11"/>
<dbReference type="GO" id="GO:0006302">
    <property type="term" value="P:double-strand break repair"/>
    <property type="evidence" value="ECO:0007669"/>
    <property type="project" value="InterPro"/>
</dbReference>
<dbReference type="InterPro" id="IPR027417">
    <property type="entry name" value="P-loop_NTPase"/>
</dbReference>
<proteinExistence type="predicted"/>
<sequence>MYISPVRLRNIKGFHGAREVDLHLTAPGWTVIAGRDGSGKTSLPHAVALAPSGPAVARNLVSDFENWATAGRR</sequence>
<dbReference type="eggNOG" id="COG3950">
    <property type="taxonomic scope" value="Bacteria"/>
</dbReference>
<dbReference type="RefSeq" id="WP_015099195.1">
    <property type="nucleotide sequence ID" value="NC_019673.1"/>
</dbReference>
<dbReference type="KEGG" id="sesp:BN6_17610"/>
<dbReference type="Proteomes" id="UP000006281">
    <property type="component" value="Chromosome"/>
</dbReference>
<dbReference type="Pfam" id="PF13476">
    <property type="entry name" value="AAA_23"/>
    <property type="match status" value="1"/>
</dbReference>
<keyword evidence="3" id="KW-1185">Reference proteome</keyword>